<feature type="domain" description="HTH araC/xylS-type" evidence="4">
    <location>
        <begin position="197"/>
        <end position="294"/>
    </location>
</feature>
<dbReference type="EMBL" id="JBCGCU010000002">
    <property type="protein sequence ID" value="MEM0514355.1"/>
    <property type="molecule type" value="Genomic_DNA"/>
</dbReference>
<name>A0ABU9MWF9_9GAMM</name>
<organism evidence="5 6">
    <name type="scientific">Pseudoalteromonas qingdaonensis</name>
    <dbReference type="NCBI Taxonomy" id="3131913"/>
    <lineage>
        <taxon>Bacteria</taxon>
        <taxon>Pseudomonadati</taxon>
        <taxon>Pseudomonadota</taxon>
        <taxon>Gammaproteobacteria</taxon>
        <taxon>Alteromonadales</taxon>
        <taxon>Pseudoalteromonadaceae</taxon>
        <taxon>Pseudoalteromonas</taxon>
    </lineage>
</organism>
<dbReference type="InterPro" id="IPR020449">
    <property type="entry name" value="Tscrpt_reg_AraC-type_HTH"/>
</dbReference>
<dbReference type="InterPro" id="IPR009057">
    <property type="entry name" value="Homeodomain-like_sf"/>
</dbReference>
<dbReference type="Proteomes" id="UP001447008">
    <property type="component" value="Unassembled WGS sequence"/>
</dbReference>
<accession>A0ABU9MWF9</accession>
<evidence type="ECO:0000256" key="2">
    <source>
        <dbReference type="ARBA" id="ARBA00023125"/>
    </source>
</evidence>
<gene>
    <name evidence="5" type="ORF">WCN91_02695</name>
</gene>
<evidence type="ECO:0000256" key="1">
    <source>
        <dbReference type="ARBA" id="ARBA00023015"/>
    </source>
</evidence>
<proteinExistence type="predicted"/>
<comment type="caution">
    <text evidence="5">The sequence shown here is derived from an EMBL/GenBank/DDBJ whole genome shotgun (WGS) entry which is preliminary data.</text>
</comment>
<dbReference type="Pfam" id="PF06719">
    <property type="entry name" value="AraC_N"/>
    <property type="match status" value="1"/>
</dbReference>
<evidence type="ECO:0000313" key="5">
    <source>
        <dbReference type="EMBL" id="MEM0514355.1"/>
    </source>
</evidence>
<dbReference type="Pfam" id="PF12833">
    <property type="entry name" value="HTH_18"/>
    <property type="match status" value="1"/>
</dbReference>
<keyword evidence="1" id="KW-0805">Transcription regulation</keyword>
<sequence length="297" mass="33281">MPAAIHPDAIERLDTLVDHRSVFNADGVQLCLYDTYEHSDGVPFKADEIMFCAMIQGRKVMHHSSLSQGQDFIPGQSFVIAPQEHVAIDFPDATLSTPTRCLTIEIDTQKLHQVAGQMRLQSDNEASTQTATLQLNHSASTQGVYQRLIEAFSENEKDRGLLIELASTELLVRLLREQEHSKLLSCAQQDPQATLWHAVVAHIEHHLGGLIDVDTLCSLACMCRSKFFNAFRQRFGVSPQAYILKRRLERAQLLLNQGKSVTNACFETGFNSVSHFSRSFKGHFGVSPRDYRQQGVS</sequence>
<reference evidence="5 6" key="1">
    <citation type="submission" date="2024-03" db="EMBL/GenBank/DDBJ databases">
        <title>Pseudoalteromonas qingdaonensis sp. nov., isolated from the intestines of marine benthic organisms.</title>
        <authorList>
            <person name="Lin X."/>
            <person name="Fang S."/>
            <person name="Hu X."/>
        </authorList>
    </citation>
    <scope>NUCLEOTIDE SEQUENCE [LARGE SCALE GENOMIC DNA]</scope>
    <source>
        <strain evidence="5 6">YIC-827</strain>
    </source>
</reference>
<dbReference type="PROSITE" id="PS01124">
    <property type="entry name" value="HTH_ARAC_FAMILY_2"/>
    <property type="match status" value="1"/>
</dbReference>
<keyword evidence="6" id="KW-1185">Reference proteome</keyword>
<dbReference type="Gene3D" id="1.10.10.60">
    <property type="entry name" value="Homeodomain-like"/>
    <property type="match status" value="2"/>
</dbReference>
<dbReference type="InterPro" id="IPR009594">
    <property type="entry name" value="Tscrpt_reg_HTH_AraC_N"/>
</dbReference>
<dbReference type="RefSeq" id="WP_342676033.1">
    <property type="nucleotide sequence ID" value="NZ_JBCGCU010000002.1"/>
</dbReference>
<dbReference type="PRINTS" id="PR00032">
    <property type="entry name" value="HTHARAC"/>
</dbReference>
<dbReference type="PANTHER" id="PTHR46796">
    <property type="entry name" value="HTH-TYPE TRANSCRIPTIONAL ACTIVATOR RHAS-RELATED"/>
    <property type="match status" value="1"/>
</dbReference>
<dbReference type="SMART" id="SM00342">
    <property type="entry name" value="HTH_ARAC"/>
    <property type="match status" value="1"/>
</dbReference>
<keyword evidence="2" id="KW-0238">DNA-binding</keyword>
<dbReference type="InterPro" id="IPR018060">
    <property type="entry name" value="HTH_AraC"/>
</dbReference>
<dbReference type="SUPFAM" id="SSF46689">
    <property type="entry name" value="Homeodomain-like"/>
    <property type="match status" value="2"/>
</dbReference>
<evidence type="ECO:0000313" key="6">
    <source>
        <dbReference type="Proteomes" id="UP001447008"/>
    </source>
</evidence>
<dbReference type="InterPro" id="IPR050204">
    <property type="entry name" value="AraC_XylS_family_regulators"/>
</dbReference>
<evidence type="ECO:0000259" key="4">
    <source>
        <dbReference type="PROSITE" id="PS01124"/>
    </source>
</evidence>
<keyword evidence="3" id="KW-0804">Transcription</keyword>
<evidence type="ECO:0000256" key="3">
    <source>
        <dbReference type="ARBA" id="ARBA00023163"/>
    </source>
</evidence>
<dbReference type="PANTHER" id="PTHR46796:SF6">
    <property type="entry name" value="ARAC SUBFAMILY"/>
    <property type="match status" value="1"/>
</dbReference>
<protein>
    <submittedName>
        <fullName evidence="5">AraC family transcriptional regulator</fullName>
    </submittedName>
</protein>